<evidence type="ECO:0000256" key="7">
    <source>
        <dbReference type="HAMAP-Rule" id="MF_00227"/>
    </source>
</evidence>
<keyword evidence="6 7" id="KW-0694">RNA-binding</keyword>
<gene>
    <name evidence="7 9" type="primary">rnpA</name>
    <name evidence="9" type="ORF">KC678_05270</name>
</gene>
<dbReference type="PANTHER" id="PTHR33992">
    <property type="entry name" value="RIBONUCLEASE P PROTEIN COMPONENT"/>
    <property type="match status" value="1"/>
</dbReference>
<dbReference type="GO" id="GO:0001682">
    <property type="term" value="P:tRNA 5'-leader removal"/>
    <property type="evidence" value="ECO:0007669"/>
    <property type="project" value="UniProtKB-UniRule"/>
</dbReference>
<evidence type="ECO:0000256" key="5">
    <source>
        <dbReference type="ARBA" id="ARBA00022801"/>
    </source>
</evidence>
<comment type="function">
    <text evidence="1 7">RNaseP catalyzes the removal of the 5'-leader sequence from pre-tRNA to produce the mature 5'-terminus. It can also cleave other RNA substrates such as 4.5S RNA. The protein component plays an auxiliary but essential role in vivo by binding to the 5'-leader sequence and broadening the substrate specificity of the ribozyme.</text>
</comment>
<evidence type="ECO:0000313" key="10">
    <source>
        <dbReference type="Proteomes" id="UP000775877"/>
    </source>
</evidence>
<dbReference type="PROSITE" id="PS00648">
    <property type="entry name" value="RIBONUCLEASE_P"/>
    <property type="match status" value="1"/>
</dbReference>
<dbReference type="Gene3D" id="3.30.230.10">
    <property type="match status" value="1"/>
</dbReference>
<sequence>MLNSKYKINKQEIPDIVKKGKRVSNDYFDIKLWYEDGLENAKLAVIVSKKVAKSAVSRNRIRRKIKACFIELAKNNEIKLAKYVVIVRNELVKDLSQDQIKELFLQR</sequence>
<comment type="subunit">
    <text evidence="7">Consists of a catalytic RNA component (M1 or rnpB) and a protein subunit.</text>
</comment>
<reference evidence="9" key="2">
    <citation type="journal article" date="2021" name="Microbiome">
        <title>Successional dynamics and alternative stable states in a saline activated sludge microbial community over 9 years.</title>
        <authorList>
            <person name="Wang Y."/>
            <person name="Ye J."/>
            <person name="Ju F."/>
            <person name="Liu L."/>
            <person name="Boyd J.A."/>
            <person name="Deng Y."/>
            <person name="Parks D.H."/>
            <person name="Jiang X."/>
            <person name="Yin X."/>
            <person name="Woodcroft B.J."/>
            <person name="Tyson G.W."/>
            <person name="Hugenholtz P."/>
            <person name="Polz M.F."/>
            <person name="Zhang T."/>
        </authorList>
    </citation>
    <scope>NUCLEOTIDE SEQUENCE</scope>
    <source>
        <strain evidence="9">HKST-UBA13</strain>
    </source>
</reference>
<dbReference type="EC" id="3.1.26.5" evidence="7 8"/>
<evidence type="ECO:0000256" key="1">
    <source>
        <dbReference type="ARBA" id="ARBA00002663"/>
    </source>
</evidence>
<keyword evidence="4 7" id="KW-0255">Endonuclease</keyword>
<dbReference type="NCBIfam" id="TIGR00188">
    <property type="entry name" value="rnpA"/>
    <property type="match status" value="1"/>
</dbReference>
<dbReference type="SUPFAM" id="SSF54211">
    <property type="entry name" value="Ribosomal protein S5 domain 2-like"/>
    <property type="match status" value="1"/>
</dbReference>
<dbReference type="InterPro" id="IPR014721">
    <property type="entry name" value="Ribsml_uS5_D2-typ_fold_subgr"/>
</dbReference>
<keyword evidence="3 7" id="KW-0540">Nuclease</keyword>
<dbReference type="GO" id="GO:0000049">
    <property type="term" value="F:tRNA binding"/>
    <property type="evidence" value="ECO:0007669"/>
    <property type="project" value="UniProtKB-UniRule"/>
</dbReference>
<dbReference type="GO" id="GO:0030677">
    <property type="term" value="C:ribonuclease P complex"/>
    <property type="evidence" value="ECO:0007669"/>
    <property type="project" value="TreeGrafter"/>
</dbReference>
<protein>
    <recommendedName>
        <fullName evidence="7 8">Ribonuclease P protein component</fullName>
        <shortName evidence="7">RNase P protein</shortName>
        <shortName evidence="7">RNaseP protein</shortName>
        <ecNumber evidence="7 8">3.1.26.5</ecNumber>
    </recommendedName>
    <alternativeName>
        <fullName evidence="7">Protein C5</fullName>
    </alternativeName>
</protein>
<comment type="caution">
    <text evidence="9">The sequence shown here is derived from an EMBL/GenBank/DDBJ whole genome shotgun (WGS) entry which is preliminary data.</text>
</comment>
<dbReference type="Proteomes" id="UP000775877">
    <property type="component" value="Unassembled WGS sequence"/>
</dbReference>
<dbReference type="PANTHER" id="PTHR33992:SF1">
    <property type="entry name" value="RIBONUCLEASE P PROTEIN COMPONENT"/>
    <property type="match status" value="1"/>
</dbReference>
<reference evidence="9" key="1">
    <citation type="submission" date="2020-04" db="EMBL/GenBank/DDBJ databases">
        <authorList>
            <person name="Zhang T."/>
        </authorList>
    </citation>
    <scope>NUCLEOTIDE SEQUENCE</scope>
    <source>
        <strain evidence="9">HKST-UBA13</strain>
    </source>
</reference>
<dbReference type="InterPro" id="IPR020539">
    <property type="entry name" value="RNase_P_CS"/>
</dbReference>
<keyword evidence="5 7" id="KW-0378">Hydrolase</keyword>
<evidence type="ECO:0000256" key="6">
    <source>
        <dbReference type="ARBA" id="ARBA00022884"/>
    </source>
</evidence>
<accession>A0A955L2E0</accession>
<evidence type="ECO:0000256" key="4">
    <source>
        <dbReference type="ARBA" id="ARBA00022759"/>
    </source>
</evidence>
<dbReference type="AlphaFoldDB" id="A0A955L2E0"/>
<dbReference type="GO" id="GO:0042781">
    <property type="term" value="F:3'-tRNA processing endoribonuclease activity"/>
    <property type="evidence" value="ECO:0007669"/>
    <property type="project" value="TreeGrafter"/>
</dbReference>
<dbReference type="HAMAP" id="MF_00227">
    <property type="entry name" value="RNase_P"/>
    <property type="match status" value="1"/>
</dbReference>
<dbReference type="InterPro" id="IPR000100">
    <property type="entry name" value="RNase_P"/>
</dbReference>
<evidence type="ECO:0000256" key="2">
    <source>
        <dbReference type="ARBA" id="ARBA00022694"/>
    </source>
</evidence>
<organism evidence="9 10">
    <name type="scientific">Candidatus Dojkabacteria bacterium</name>
    <dbReference type="NCBI Taxonomy" id="2099670"/>
    <lineage>
        <taxon>Bacteria</taxon>
        <taxon>Candidatus Dojkabacteria</taxon>
    </lineage>
</organism>
<evidence type="ECO:0000256" key="8">
    <source>
        <dbReference type="NCBIfam" id="TIGR00188"/>
    </source>
</evidence>
<dbReference type="GO" id="GO:0004526">
    <property type="term" value="F:ribonuclease P activity"/>
    <property type="evidence" value="ECO:0007669"/>
    <property type="project" value="UniProtKB-UniRule"/>
</dbReference>
<proteinExistence type="inferred from homology"/>
<evidence type="ECO:0000256" key="3">
    <source>
        <dbReference type="ARBA" id="ARBA00022722"/>
    </source>
</evidence>
<comment type="similarity">
    <text evidence="7">Belongs to the RnpA family.</text>
</comment>
<evidence type="ECO:0000313" key="9">
    <source>
        <dbReference type="EMBL" id="MCA9381650.1"/>
    </source>
</evidence>
<dbReference type="Pfam" id="PF00825">
    <property type="entry name" value="Ribonuclease_P"/>
    <property type="match status" value="1"/>
</dbReference>
<name>A0A955L2E0_9BACT</name>
<comment type="catalytic activity">
    <reaction evidence="7">
        <text>Endonucleolytic cleavage of RNA, removing 5'-extranucleotides from tRNA precursor.</text>
        <dbReference type="EC" id="3.1.26.5"/>
    </reaction>
</comment>
<dbReference type="EMBL" id="JAGQLJ010000151">
    <property type="protein sequence ID" value="MCA9381650.1"/>
    <property type="molecule type" value="Genomic_DNA"/>
</dbReference>
<keyword evidence="2 7" id="KW-0819">tRNA processing</keyword>
<dbReference type="InterPro" id="IPR020568">
    <property type="entry name" value="Ribosomal_Su5_D2-typ_SF"/>
</dbReference>